<dbReference type="AlphaFoldDB" id="A0A375ACT5"/>
<sequence>MSDSSANNTDCVSRPSFHPAHPVRAGLGFRLRTGLTWLILLSLLMWFFSYMELDTGLIRQKLPAMLGLHLSPDGFIQGAVLSVVITVLSMVFCVLLATLTAAGRLSSSAVGFGCATFYVSLFRGTPLLVQVLIIYLALPQIGIVMNAFTSGIIALSLNYGAYLAETIRSGVISVSRGQKEAAMALGLSRWTTLVHVVAPQALRIIIPPAGSQFISMIKDSSLVSLMGLWELNFLAQSYGRSTYHYMEMLSTAAVIYWMLSIVLELLQGRLERRFARGYEHHSEKMPH</sequence>
<keyword evidence="8 10" id="KW-1133">Transmembrane helix</keyword>
<protein>
    <submittedName>
        <fullName evidence="12">Amino acid ABC transporter, permease protein</fullName>
    </submittedName>
</protein>
<keyword evidence="6 10" id="KW-0812">Transmembrane</keyword>
<evidence type="ECO:0000256" key="5">
    <source>
        <dbReference type="ARBA" id="ARBA00022519"/>
    </source>
</evidence>
<dbReference type="InterPro" id="IPR000515">
    <property type="entry name" value="MetI-like"/>
</dbReference>
<comment type="subcellular location">
    <subcellularLocation>
        <location evidence="1">Cell inner membrane</location>
        <topology evidence="1">Multi-pass membrane protein</topology>
    </subcellularLocation>
    <subcellularLocation>
        <location evidence="10">Cell membrane</location>
        <topology evidence="10">Multi-pass membrane protein</topology>
    </subcellularLocation>
</comment>
<feature type="transmembrane region" description="Helical" evidence="10">
    <location>
        <begin position="34"/>
        <end position="51"/>
    </location>
</feature>
<dbReference type="InterPro" id="IPR010065">
    <property type="entry name" value="AA_ABC_transptr_permease_3TM"/>
</dbReference>
<feature type="transmembrane region" description="Helical" evidence="10">
    <location>
        <begin position="109"/>
        <end position="137"/>
    </location>
</feature>
<dbReference type="EMBL" id="LT615367">
    <property type="protein sequence ID" value="SLM63918.1"/>
    <property type="molecule type" value="Genomic_DNA"/>
</dbReference>
<dbReference type="PANTHER" id="PTHR30614">
    <property type="entry name" value="MEMBRANE COMPONENT OF AMINO ACID ABC TRANSPORTER"/>
    <property type="match status" value="1"/>
</dbReference>
<feature type="transmembrane region" description="Helical" evidence="10">
    <location>
        <begin position="143"/>
        <end position="164"/>
    </location>
</feature>
<evidence type="ECO:0000256" key="4">
    <source>
        <dbReference type="ARBA" id="ARBA00022475"/>
    </source>
</evidence>
<dbReference type="CDD" id="cd06261">
    <property type="entry name" value="TM_PBP2"/>
    <property type="match status" value="1"/>
</dbReference>
<dbReference type="PROSITE" id="PS50928">
    <property type="entry name" value="ABC_TM1"/>
    <property type="match status" value="1"/>
</dbReference>
<dbReference type="Pfam" id="PF00528">
    <property type="entry name" value="BPD_transp_1"/>
    <property type="match status" value="1"/>
</dbReference>
<dbReference type="InterPro" id="IPR043429">
    <property type="entry name" value="ArtM/GltK/GlnP/TcyL/YhdX-like"/>
</dbReference>
<evidence type="ECO:0000256" key="3">
    <source>
        <dbReference type="ARBA" id="ARBA00022448"/>
    </source>
</evidence>
<reference evidence="12 13" key="1">
    <citation type="submission" date="2016-09" db="EMBL/GenBank/DDBJ databases">
        <authorList>
            <person name="Reverchon S."/>
            <person name="Nasser W."/>
            <person name="Leonard S."/>
            <person name="Brochier C."/>
            <person name="Duprey A."/>
        </authorList>
    </citation>
    <scope>NUCLEOTIDE SEQUENCE [LARGE SCALE GENOMIC DNA]</scope>
    <source>
        <strain evidence="12 13">174/2</strain>
    </source>
</reference>
<dbReference type="PANTHER" id="PTHR30614:SF0">
    <property type="entry name" value="L-CYSTINE TRANSPORT SYSTEM PERMEASE PROTEIN TCYL"/>
    <property type="match status" value="1"/>
</dbReference>
<feature type="domain" description="ABC transmembrane type-1" evidence="11">
    <location>
        <begin position="75"/>
        <end position="267"/>
    </location>
</feature>
<evidence type="ECO:0000256" key="9">
    <source>
        <dbReference type="ARBA" id="ARBA00023136"/>
    </source>
</evidence>
<proteinExistence type="inferred from homology"/>
<evidence type="ECO:0000256" key="8">
    <source>
        <dbReference type="ARBA" id="ARBA00022989"/>
    </source>
</evidence>
<dbReference type="KEGG" id="daq:DAQ1742_03088"/>
<organism evidence="12 13">
    <name type="scientific">Dickeya aquatica</name>
    <dbReference type="NCBI Taxonomy" id="1401087"/>
    <lineage>
        <taxon>Bacteria</taxon>
        <taxon>Pseudomonadati</taxon>
        <taxon>Pseudomonadota</taxon>
        <taxon>Gammaproteobacteria</taxon>
        <taxon>Enterobacterales</taxon>
        <taxon>Pectobacteriaceae</taxon>
        <taxon>Dickeya</taxon>
    </lineage>
</organism>
<dbReference type="SUPFAM" id="SSF161098">
    <property type="entry name" value="MetI-like"/>
    <property type="match status" value="1"/>
</dbReference>
<evidence type="ECO:0000256" key="10">
    <source>
        <dbReference type="RuleBase" id="RU363032"/>
    </source>
</evidence>
<keyword evidence="7" id="KW-0029">Amino-acid transport</keyword>
<keyword evidence="4" id="KW-1003">Cell membrane</keyword>
<dbReference type="Gene3D" id="1.10.3720.10">
    <property type="entry name" value="MetI-like"/>
    <property type="match status" value="1"/>
</dbReference>
<comment type="similarity">
    <text evidence="2">Belongs to the binding-protein-dependent transport system permease family. HisMQ subfamily.</text>
</comment>
<keyword evidence="13" id="KW-1185">Reference proteome</keyword>
<evidence type="ECO:0000259" key="11">
    <source>
        <dbReference type="PROSITE" id="PS50928"/>
    </source>
</evidence>
<evidence type="ECO:0000256" key="7">
    <source>
        <dbReference type="ARBA" id="ARBA00022970"/>
    </source>
</evidence>
<keyword evidence="3 10" id="KW-0813">Transport</keyword>
<keyword evidence="5" id="KW-0997">Cell inner membrane</keyword>
<dbReference type="NCBIfam" id="TIGR01726">
    <property type="entry name" value="HEQRo_perm_3TM"/>
    <property type="match status" value="1"/>
</dbReference>
<keyword evidence="9 10" id="KW-0472">Membrane</keyword>
<name>A0A375ACT5_9GAMM</name>
<dbReference type="GO" id="GO:0022857">
    <property type="term" value="F:transmembrane transporter activity"/>
    <property type="evidence" value="ECO:0007669"/>
    <property type="project" value="InterPro"/>
</dbReference>
<accession>A0A375ACT5</accession>
<dbReference type="InterPro" id="IPR035906">
    <property type="entry name" value="MetI-like_sf"/>
</dbReference>
<dbReference type="Proteomes" id="UP000294820">
    <property type="component" value="Chromosome 1"/>
</dbReference>
<evidence type="ECO:0000256" key="2">
    <source>
        <dbReference type="ARBA" id="ARBA00010072"/>
    </source>
</evidence>
<feature type="transmembrane region" description="Helical" evidence="10">
    <location>
        <begin position="245"/>
        <end position="266"/>
    </location>
</feature>
<feature type="transmembrane region" description="Helical" evidence="10">
    <location>
        <begin position="75"/>
        <end position="97"/>
    </location>
</feature>
<dbReference type="GO" id="GO:0043190">
    <property type="term" value="C:ATP-binding cassette (ABC) transporter complex"/>
    <property type="evidence" value="ECO:0007669"/>
    <property type="project" value="InterPro"/>
</dbReference>
<evidence type="ECO:0000256" key="6">
    <source>
        <dbReference type="ARBA" id="ARBA00022692"/>
    </source>
</evidence>
<dbReference type="RefSeq" id="WP_035340625.1">
    <property type="nucleotide sequence ID" value="NZ_LT615367.1"/>
</dbReference>
<evidence type="ECO:0000256" key="1">
    <source>
        <dbReference type="ARBA" id="ARBA00004429"/>
    </source>
</evidence>
<gene>
    <name evidence="12" type="ORF">DAQ1742_03088</name>
</gene>
<dbReference type="GO" id="GO:0006865">
    <property type="term" value="P:amino acid transport"/>
    <property type="evidence" value="ECO:0007669"/>
    <property type="project" value="UniProtKB-KW"/>
</dbReference>
<evidence type="ECO:0000313" key="12">
    <source>
        <dbReference type="EMBL" id="SLM63918.1"/>
    </source>
</evidence>
<evidence type="ECO:0000313" key="13">
    <source>
        <dbReference type="Proteomes" id="UP000294820"/>
    </source>
</evidence>